<name>A0ABV1FJ21_9FIRM</name>
<comment type="caution">
    <text evidence="3">The sequence shown here is derived from an EMBL/GenBank/DDBJ whole genome shotgun (WGS) entry which is preliminary data.</text>
</comment>
<reference evidence="3 4" key="1">
    <citation type="submission" date="2024-03" db="EMBL/GenBank/DDBJ databases">
        <title>Human intestinal bacterial collection.</title>
        <authorList>
            <person name="Pauvert C."/>
            <person name="Hitch T.C.A."/>
            <person name="Clavel T."/>
        </authorList>
    </citation>
    <scope>NUCLEOTIDE SEQUENCE [LARGE SCALE GENOMIC DNA]</scope>
    <source>
        <strain evidence="3 4">CLA-AA-H132</strain>
    </source>
</reference>
<dbReference type="Proteomes" id="UP001438008">
    <property type="component" value="Unassembled WGS sequence"/>
</dbReference>
<keyword evidence="1" id="KW-0175">Coiled coil</keyword>
<dbReference type="EMBL" id="JBBMFE010000010">
    <property type="protein sequence ID" value="MEQ2473062.1"/>
    <property type="molecule type" value="Genomic_DNA"/>
</dbReference>
<gene>
    <name evidence="3" type="ORF">WMO29_11270</name>
</gene>
<dbReference type="RefSeq" id="WP_349164848.1">
    <property type="nucleotide sequence ID" value="NZ_JBBMFE010000010.1"/>
</dbReference>
<evidence type="ECO:0000256" key="2">
    <source>
        <dbReference type="SAM" id="MobiDB-lite"/>
    </source>
</evidence>
<feature type="coiled-coil region" evidence="1">
    <location>
        <begin position="48"/>
        <end position="98"/>
    </location>
</feature>
<keyword evidence="4" id="KW-1185">Reference proteome</keyword>
<feature type="region of interest" description="Disordered" evidence="2">
    <location>
        <begin position="201"/>
        <end position="220"/>
    </location>
</feature>
<feature type="coiled-coil region" evidence="1">
    <location>
        <begin position="125"/>
        <end position="185"/>
    </location>
</feature>
<accession>A0ABV1FJ21</accession>
<organism evidence="3 4">
    <name type="scientific">Laedolimicola intestinihominis</name>
    <dbReference type="NCBI Taxonomy" id="3133166"/>
    <lineage>
        <taxon>Bacteria</taxon>
        <taxon>Bacillati</taxon>
        <taxon>Bacillota</taxon>
        <taxon>Clostridia</taxon>
        <taxon>Lachnospirales</taxon>
        <taxon>Lachnospiraceae</taxon>
        <taxon>Laedolimicola</taxon>
    </lineage>
</organism>
<proteinExistence type="predicted"/>
<evidence type="ECO:0000313" key="3">
    <source>
        <dbReference type="EMBL" id="MEQ2473062.1"/>
    </source>
</evidence>
<evidence type="ECO:0000313" key="4">
    <source>
        <dbReference type="Proteomes" id="UP001438008"/>
    </source>
</evidence>
<evidence type="ECO:0000256" key="1">
    <source>
        <dbReference type="SAM" id="Coils"/>
    </source>
</evidence>
<sequence length="220" mass="26185">MDQALVSGAAEEQIREIKRECISEEIKASIDRRGKRPELFLLYLFEAVFKLKELIERVRERVAEAKEERLEFPVRSPLAAKYQQLESIQRKLDDQNEAIFNRELELGRVRNELVSATGIFKRKERKSLQEQVDSLERQVASMKRWLSGIVREHGYETVQEFMQEYQAARKEYKGYMAAVEEWRRRTEVKGFVDMQLREAKKRTEEREEYRGYRSSGRGAR</sequence>
<feature type="compositionally biased region" description="Basic and acidic residues" evidence="2">
    <location>
        <begin position="201"/>
        <end position="211"/>
    </location>
</feature>
<protein>
    <submittedName>
        <fullName evidence="3">Uncharacterized protein</fullName>
    </submittedName>
</protein>